<feature type="compositionally biased region" description="Basic and acidic residues" evidence="1">
    <location>
        <begin position="341"/>
        <end position="358"/>
    </location>
</feature>
<dbReference type="AlphaFoldDB" id="A0A9W4H9A5"/>
<dbReference type="Proteomes" id="UP001153618">
    <property type="component" value="Unassembled WGS sequence"/>
</dbReference>
<evidence type="ECO:0000313" key="3">
    <source>
        <dbReference type="Proteomes" id="UP001153618"/>
    </source>
</evidence>
<feature type="region of interest" description="Disordered" evidence="1">
    <location>
        <begin position="332"/>
        <end position="425"/>
    </location>
</feature>
<dbReference type="OrthoDB" id="4157036at2759"/>
<evidence type="ECO:0000256" key="1">
    <source>
        <dbReference type="SAM" id="MobiDB-lite"/>
    </source>
</evidence>
<sequence>MIFGRHDALDDIPVFGFSSQYDLWISLRLRSFADMNARGSSNTHSQFFSASQSLRRKRPVASDSTSPYLDSLGSAQSDEASIFDAIRVVTPTPDKQSLRFYASLNQASHVHERGLAVNLARFVPTDPQASSVVSDLPTQRRISGSNQGDHRKILSGQNWHAPRPRKPGPGPTSLRAPRYLHRKAVSLGGTDNPRGPRWPGPAQPAVVLVQPRYPPPERSPTPPGLPSFGSPEAMRYSARFLMRDTGARARGNVGPDPQRSSYSEAIRRFFGLSTPTPRVDVRSVTGIGRAEDGTMVQGRFPVRQSGHGTNVVRSLHDHPFHHRVPHSRYEYTNAPRASVETVRKRNPDRRPRSLEPHLSRRSSRTSGCSFSFPSNPTSAVVAGPRPPRPVAIHGLPRDLSAPIGSPRTSVYPEHSTPASQNAARSSVSSRMQSVFSAVSEDGVSDSHEDTSVYSTLVSWIKMQPCHCCLGEVEEPDDSLAIVASQDTYVTARSQVSPTGSQNGSVEESHTQTRGLQTWVRSVYSVMFPTLVNPATI</sequence>
<name>A0A9W4H9A5_PENOL</name>
<comment type="caution">
    <text evidence="2">The sequence shown here is derived from an EMBL/GenBank/DDBJ whole genome shotgun (WGS) entry which is preliminary data.</text>
</comment>
<gene>
    <name evidence="2" type="ORF">POLS_LOCUS57</name>
</gene>
<proteinExistence type="predicted"/>
<feature type="compositionally biased region" description="Polar residues" evidence="1">
    <location>
        <begin position="129"/>
        <end position="147"/>
    </location>
</feature>
<feature type="compositionally biased region" description="Polar residues" evidence="1">
    <location>
        <begin position="364"/>
        <end position="378"/>
    </location>
</feature>
<keyword evidence="3" id="KW-1185">Reference proteome</keyword>
<protein>
    <submittedName>
        <fullName evidence="2">Uncharacterized protein</fullName>
    </submittedName>
</protein>
<accession>A0A9W4H9A5</accession>
<organism evidence="2 3">
    <name type="scientific">Penicillium olsonii</name>
    <dbReference type="NCBI Taxonomy" id="99116"/>
    <lineage>
        <taxon>Eukaryota</taxon>
        <taxon>Fungi</taxon>
        <taxon>Dikarya</taxon>
        <taxon>Ascomycota</taxon>
        <taxon>Pezizomycotina</taxon>
        <taxon>Eurotiomycetes</taxon>
        <taxon>Eurotiomycetidae</taxon>
        <taxon>Eurotiales</taxon>
        <taxon>Aspergillaceae</taxon>
        <taxon>Penicillium</taxon>
    </lineage>
</organism>
<feature type="region of interest" description="Disordered" evidence="1">
    <location>
        <begin position="129"/>
        <end position="178"/>
    </location>
</feature>
<evidence type="ECO:0000313" key="2">
    <source>
        <dbReference type="EMBL" id="CAG7937161.1"/>
    </source>
</evidence>
<dbReference type="EMBL" id="CAJVOS010000006">
    <property type="protein sequence ID" value="CAG7937161.1"/>
    <property type="molecule type" value="Genomic_DNA"/>
</dbReference>
<reference evidence="2" key="1">
    <citation type="submission" date="2021-07" db="EMBL/GenBank/DDBJ databases">
        <authorList>
            <person name="Branca A.L. A."/>
        </authorList>
    </citation>
    <scope>NUCLEOTIDE SEQUENCE</scope>
</reference>